<keyword evidence="3" id="KW-1185">Reference proteome</keyword>
<reference evidence="2 3" key="1">
    <citation type="submission" date="2006-02" db="EMBL/GenBank/DDBJ databases">
        <authorList>
            <person name="Pinhassi J."/>
            <person name="Pedros-Alio C."/>
            <person name="Ferriera S."/>
            <person name="Johnson J."/>
            <person name="Kravitz S."/>
            <person name="Halpern A."/>
            <person name="Remington K."/>
            <person name="Beeson K."/>
            <person name="Tran B."/>
            <person name="Rogers Y.-H."/>
            <person name="Friedman R."/>
            <person name="Venter J.C."/>
        </authorList>
    </citation>
    <scope>NUCLEOTIDE SEQUENCE [LARGE SCALE GENOMIC DNA]</scope>
    <source>
        <strain evidence="2 3">MED92</strain>
    </source>
</reference>
<dbReference type="Pfam" id="PF13432">
    <property type="entry name" value="TPR_16"/>
    <property type="match status" value="1"/>
</dbReference>
<dbReference type="AlphaFoldDB" id="A0A7U8GQZ1"/>
<name>A0A7U8GQZ1_NEPCE</name>
<dbReference type="Pfam" id="PF13181">
    <property type="entry name" value="TPR_8"/>
    <property type="match status" value="1"/>
</dbReference>
<dbReference type="InterPro" id="IPR052384">
    <property type="entry name" value="TMTC_O-mannosyltransferase"/>
</dbReference>
<keyword evidence="1" id="KW-0802">TPR repeat</keyword>
<feature type="repeat" description="TPR" evidence="1">
    <location>
        <begin position="127"/>
        <end position="160"/>
    </location>
</feature>
<evidence type="ECO:0000256" key="1">
    <source>
        <dbReference type="PROSITE-ProRule" id="PRU00339"/>
    </source>
</evidence>
<dbReference type="SMART" id="SM00028">
    <property type="entry name" value="TPR"/>
    <property type="match status" value="5"/>
</dbReference>
<proteinExistence type="predicted"/>
<dbReference type="PROSITE" id="PS50005">
    <property type="entry name" value="TPR"/>
    <property type="match status" value="3"/>
</dbReference>
<feature type="repeat" description="TPR" evidence="1">
    <location>
        <begin position="57"/>
        <end position="90"/>
    </location>
</feature>
<organism evidence="2 3">
    <name type="scientific">Neptuniibacter caesariensis</name>
    <dbReference type="NCBI Taxonomy" id="207954"/>
    <lineage>
        <taxon>Bacteria</taxon>
        <taxon>Pseudomonadati</taxon>
        <taxon>Pseudomonadota</taxon>
        <taxon>Gammaproteobacteria</taxon>
        <taxon>Oceanospirillales</taxon>
        <taxon>Oceanospirillaceae</taxon>
        <taxon>Neptuniibacter</taxon>
    </lineage>
</organism>
<dbReference type="InterPro" id="IPR019734">
    <property type="entry name" value="TPR_rpt"/>
</dbReference>
<dbReference type="EMBL" id="AAOW01000038">
    <property type="protein sequence ID" value="EAR59662.1"/>
    <property type="molecule type" value="Genomic_DNA"/>
</dbReference>
<evidence type="ECO:0000313" key="2">
    <source>
        <dbReference type="EMBL" id="EAR59662.1"/>
    </source>
</evidence>
<gene>
    <name evidence="2" type="ORF">MED92_00585</name>
</gene>
<comment type="caution">
    <text evidence="2">The sequence shown here is derived from an EMBL/GenBank/DDBJ whole genome shotgun (WGS) entry which is preliminary data.</text>
</comment>
<protein>
    <submittedName>
        <fullName evidence="2">Type IV pilus biogenesis protein PilF</fullName>
    </submittedName>
</protein>
<dbReference type="PANTHER" id="PTHR44216">
    <property type="entry name" value="PROTEIN O-MANNOSYL-TRANSFERASE TMTC2"/>
    <property type="match status" value="1"/>
</dbReference>
<dbReference type="Proteomes" id="UP000002171">
    <property type="component" value="Unassembled WGS sequence"/>
</dbReference>
<dbReference type="InterPro" id="IPR011990">
    <property type="entry name" value="TPR-like_helical_dom_sf"/>
</dbReference>
<feature type="repeat" description="TPR" evidence="1">
    <location>
        <begin position="23"/>
        <end position="56"/>
    </location>
</feature>
<dbReference type="Gene3D" id="1.25.40.10">
    <property type="entry name" value="Tetratricopeptide repeat domain"/>
    <property type="match status" value="1"/>
</dbReference>
<sequence>MVLVVAGCVAKGPSSSGDKSQAFEAYSRLGYEYLQTGDVVNAKTSFKRALDINSGYADAYNGLALAFQLEGDPGIAEQYYRKATSLDPSSAMIHNNFGAFLFSEKRYEEACRELSRATEDPFYNRRAQAFENLGRCYQNLQRTDAAKHAFQRSLQVTSNRPVALVELSDLLIAEGNYPEANKYFDRFLTMVENRRIEHYAKSLWVGIRLARHDGNVSRSATYALILKNLFPESEEYREFEESAR</sequence>
<dbReference type="SUPFAM" id="SSF48452">
    <property type="entry name" value="TPR-like"/>
    <property type="match status" value="1"/>
</dbReference>
<accession>A0A7U8GQZ1</accession>
<dbReference type="PANTHER" id="PTHR44216:SF3">
    <property type="entry name" value="PROTEIN O-MANNOSYL-TRANSFERASE TMTC2"/>
    <property type="match status" value="1"/>
</dbReference>
<dbReference type="NCBIfam" id="TIGR02521">
    <property type="entry name" value="type_IV_pilW"/>
    <property type="match status" value="1"/>
</dbReference>
<dbReference type="InterPro" id="IPR013360">
    <property type="entry name" value="Pilus_4_PilW"/>
</dbReference>
<evidence type="ECO:0000313" key="3">
    <source>
        <dbReference type="Proteomes" id="UP000002171"/>
    </source>
</evidence>